<gene>
    <name evidence="2" type="ORF">P153DRAFT_303454</name>
</gene>
<sequence>MTDRVAKPRARKKKPVTLPPNANVQLDDQLFSSSKDPIRVKSEPPERDGELFNVHVPFPTSPRTTAWSIDAQKAVVAIRYQYKPPSLYQPVKVQTDALDMAFLSHFVELNRGVSSYSPEIPWLTYLPVANTIATKATMKFAIRAASMAFYAIHHHDPSILVDSYRWYNVSLSTQRLSLARLTGESIPDEEQILAPIVLALYEVYVGTTSSSVMHHLAAAAELIKMRGPTNCSSGVIWPLFKAMRVSDAHKSLIFNVPSTFCSPEWMTLPFLNMPRNAHQDLVEVILHIPHCIRLCYTRGGSLRTFFATPIPAHTDRQPCRTRTLTILAELRAWAARFPHLTSISPSPHEITADMASLCVNGVTATHPDSKTLVVPHSFLALTAATYQATLITLTLLLRKLDMPVDPLTPQSPDVDDAAIEQATKSAKSVLHIAASLESTRPIGFDFMRSVFPVVVVAILGPGDEEMVAAREMLKRWGDSRGMGGLCGAWLDIR</sequence>
<name>A0A6A5ZX23_9PLEO</name>
<evidence type="ECO:0000313" key="3">
    <source>
        <dbReference type="Proteomes" id="UP000799771"/>
    </source>
</evidence>
<reference evidence="2" key="1">
    <citation type="journal article" date="2020" name="Stud. Mycol.">
        <title>101 Dothideomycetes genomes: a test case for predicting lifestyles and emergence of pathogens.</title>
        <authorList>
            <person name="Haridas S."/>
            <person name="Albert R."/>
            <person name="Binder M."/>
            <person name="Bloem J."/>
            <person name="Labutti K."/>
            <person name="Salamov A."/>
            <person name="Andreopoulos B."/>
            <person name="Baker S."/>
            <person name="Barry K."/>
            <person name="Bills G."/>
            <person name="Bluhm B."/>
            <person name="Cannon C."/>
            <person name="Castanera R."/>
            <person name="Culley D."/>
            <person name="Daum C."/>
            <person name="Ezra D."/>
            <person name="Gonzalez J."/>
            <person name="Henrissat B."/>
            <person name="Kuo A."/>
            <person name="Liang C."/>
            <person name="Lipzen A."/>
            <person name="Lutzoni F."/>
            <person name="Magnuson J."/>
            <person name="Mondo S."/>
            <person name="Nolan M."/>
            <person name="Ohm R."/>
            <person name="Pangilinan J."/>
            <person name="Park H.-J."/>
            <person name="Ramirez L."/>
            <person name="Alfaro M."/>
            <person name="Sun H."/>
            <person name="Tritt A."/>
            <person name="Yoshinaga Y."/>
            <person name="Zwiers L.-H."/>
            <person name="Turgeon B."/>
            <person name="Goodwin S."/>
            <person name="Spatafora J."/>
            <person name="Crous P."/>
            <person name="Grigoriev I."/>
        </authorList>
    </citation>
    <scope>NUCLEOTIDE SEQUENCE</scope>
    <source>
        <strain evidence="2">CBS 119687</strain>
    </source>
</reference>
<dbReference type="RefSeq" id="XP_033518240.1">
    <property type="nucleotide sequence ID" value="XM_033664515.1"/>
</dbReference>
<proteinExistence type="predicted"/>
<protein>
    <submittedName>
        <fullName evidence="2">Uncharacterized protein</fullName>
    </submittedName>
</protein>
<keyword evidence="3" id="KW-1185">Reference proteome</keyword>
<dbReference type="InterPro" id="IPR053178">
    <property type="entry name" value="Osmoadaptation_assoc"/>
</dbReference>
<organism evidence="2 3">
    <name type="scientific">Dothidotthia symphoricarpi CBS 119687</name>
    <dbReference type="NCBI Taxonomy" id="1392245"/>
    <lineage>
        <taxon>Eukaryota</taxon>
        <taxon>Fungi</taxon>
        <taxon>Dikarya</taxon>
        <taxon>Ascomycota</taxon>
        <taxon>Pezizomycotina</taxon>
        <taxon>Dothideomycetes</taxon>
        <taxon>Pleosporomycetidae</taxon>
        <taxon>Pleosporales</taxon>
        <taxon>Dothidotthiaceae</taxon>
        <taxon>Dothidotthia</taxon>
    </lineage>
</organism>
<dbReference type="PANTHER" id="PTHR38111">
    <property type="entry name" value="ZN(2)-C6 FUNGAL-TYPE DOMAIN-CONTAINING PROTEIN-RELATED"/>
    <property type="match status" value="1"/>
</dbReference>
<dbReference type="AlphaFoldDB" id="A0A6A5ZX23"/>
<feature type="region of interest" description="Disordered" evidence="1">
    <location>
        <begin position="1"/>
        <end position="22"/>
    </location>
</feature>
<evidence type="ECO:0000313" key="2">
    <source>
        <dbReference type="EMBL" id="KAF2123846.1"/>
    </source>
</evidence>
<dbReference type="Proteomes" id="UP000799771">
    <property type="component" value="Unassembled WGS sequence"/>
</dbReference>
<accession>A0A6A5ZX23</accession>
<dbReference type="GeneID" id="54404947"/>
<evidence type="ECO:0000256" key="1">
    <source>
        <dbReference type="SAM" id="MobiDB-lite"/>
    </source>
</evidence>
<dbReference type="OrthoDB" id="3525185at2759"/>
<dbReference type="PANTHER" id="PTHR38111:SF2">
    <property type="entry name" value="FINGER DOMAIN PROTEIN, PUTATIVE (AFU_ORTHOLOGUE AFUA_1G01560)-RELATED"/>
    <property type="match status" value="1"/>
</dbReference>
<dbReference type="EMBL" id="ML977521">
    <property type="protein sequence ID" value="KAF2123846.1"/>
    <property type="molecule type" value="Genomic_DNA"/>
</dbReference>